<dbReference type="STRING" id="4829.A0A163J261"/>
<dbReference type="EMBL" id="LT551165">
    <property type="protein sequence ID" value="SAL96702.1"/>
    <property type="molecule type" value="Genomic_DNA"/>
</dbReference>
<organism evidence="1">
    <name type="scientific">Absidia glauca</name>
    <name type="common">Pin mould</name>
    <dbReference type="NCBI Taxonomy" id="4829"/>
    <lineage>
        <taxon>Eukaryota</taxon>
        <taxon>Fungi</taxon>
        <taxon>Fungi incertae sedis</taxon>
        <taxon>Mucoromycota</taxon>
        <taxon>Mucoromycotina</taxon>
        <taxon>Mucoromycetes</taxon>
        <taxon>Mucorales</taxon>
        <taxon>Cunninghamellaceae</taxon>
        <taxon>Absidia</taxon>
    </lineage>
</organism>
<sequence length="79" mass="8911">MFRTVWNQNRRFGMEHPHFVVGSMKHPACIYSGESVSKIVDLYDEDRITAIPAVNEFHPTLDTLAMVSGNGSGRVVCWT</sequence>
<reference evidence="1" key="1">
    <citation type="submission" date="2016-04" db="EMBL/GenBank/DDBJ databases">
        <authorList>
            <person name="Evans L.H."/>
            <person name="Alamgir A."/>
            <person name="Owens N."/>
            <person name="Weber N.D."/>
            <person name="Virtaneva K."/>
            <person name="Barbian K."/>
            <person name="Babar A."/>
            <person name="Rosenke K."/>
        </authorList>
    </citation>
    <scope>NUCLEOTIDE SEQUENCE [LARGE SCALE GENOMIC DNA]</scope>
    <source>
        <strain evidence="1">CBS 101.48</strain>
    </source>
</reference>
<dbReference type="Proteomes" id="UP000078561">
    <property type="component" value="Unassembled WGS sequence"/>
</dbReference>
<name>A0A163J261_ABSGL</name>
<evidence type="ECO:0000313" key="2">
    <source>
        <dbReference type="Proteomes" id="UP000078561"/>
    </source>
</evidence>
<gene>
    <name evidence="1" type="primary">ABSGL_02118.1 scaffold 2596</name>
</gene>
<protein>
    <submittedName>
        <fullName evidence="1">Uncharacterized protein</fullName>
    </submittedName>
</protein>
<dbReference type="InParanoid" id="A0A163J261"/>
<dbReference type="Gene3D" id="2.130.10.10">
    <property type="entry name" value="YVTN repeat-like/Quinoprotein amine dehydrogenase"/>
    <property type="match status" value="1"/>
</dbReference>
<proteinExistence type="predicted"/>
<evidence type="ECO:0000313" key="1">
    <source>
        <dbReference type="EMBL" id="SAL96702.1"/>
    </source>
</evidence>
<keyword evidence="2" id="KW-1185">Reference proteome</keyword>
<dbReference type="InterPro" id="IPR015943">
    <property type="entry name" value="WD40/YVTN_repeat-like_dom_sf"/>
</dbReference>
<dbReference type="OrthoDB" id="9890280at2759"/>
<dbReference type="AlphaFoldDB" id="A0A163J261"/>
<accession>A0A163J261</accession>